<dbReference type="SMART" id="SM00640">
    <property type="entry name" value="Glyco_32"/>
    <property type="match status" value="1"/>
</dbReference>
<comment type="similarity">
    <text evidence="2 8">Belongs to the glycosyl hydrolase 32 family.</text>
</comment>
<dbReference type="UniPathway" id="UPA00238"/>
<keyword evidence="13" id="KW-1185">Reference proteome</keyword>
<dbReference type="SUPFAM" id="SSF49899">
    <property type="entry name" value="Concanavalin A-like lectins/glucanases"/>
    <property type="match status" value="1"/>
</dbReference>
<comment type="catalytic activity">
    <reaction evidence="8">
        <text>Hydrolysis of terminal non-reducing beta-D-fructofuranoside residues in beta-D-fructofuranosides.</text>
        <dbReference type="EC" id="3.2.1.26"/>
    </reaction>
</comment>
<gene>
    <name evidence="12" type="ORF">B4V02_23600</name>
</gene>
<feature type="domain" description="Glycosyl hydrolase family 32 N-terminal" evidence="10">
    <location>
        <begin position="37"/>
        <end position="338"/>
    </location>
</feature>
<dbReference type="NCBIfam" id="TIGR01322">
    <property type="entry name" value="scrB_fam"/>
    <property type="match status" value="1"/>
</dbReference>
<dbReference type="InterPro" id="IPR051214">
    <property type="entry name" value="GH32_Enzymes"/>
</dbReference>
<dbReference type="InterPro" id="IPR013148">
    <property type="entry name" value="Glyco_hydro_32_N"/>
</dbReference>
<dbReference type="SUPFAM" id="SSF75005">
    <property type="entry name" value="Arabinanase/levansucrase/invertase"/>
    <property type="match status" value="1"/>
</dbReference>
<proteinExistence type="inferred from homology"/>
<evidence type="ECO:0000256" key="6">
    <source>
        <dbReference type="ARBA" id="ARBA00023295"/>
    </source>
</evidence>
<evidence type="ECO:0000256" key="7">
    <source>
        <dbReference type="ARBA" id="ARBA00033367"/>
    </source>
</evidence>
<dbReference type="Gene3D" id="2.60.120.560">
    <property type="entry name" value="Exo-inulinase, domain 1"/>
    <property type="match status" value="1"/>
</dbReference>
<keyword evidence="5 8" id="KW-0378">Hydrolase</keyword>
<dbReference type="EC" id="3.2.1.26" evidence="3 8"/>
<dbReference type="PROSITE" id="PS00609">
    <property type="entry name" value="GLYCOSYL_HYDROL_F32"/>
    <property type="match status" value="1"/>
</dbReference>
<accession>A0A222WUM0</accession>
<evidence type="ECO:0000256" key="5">
    <source>
        <dbReference type="ARBA" id="ARBA00022801"/>
    </source>
</evidence>
<comment type="pathway">
    <text evidence="1 9">Glycan biosynthesis; sucrose metabolism.</text>
</comment>
<keyword evidence="9" id="KW-0119">Carbohydrate metabolism</keyword>
<dbReference type="InterPro" id="IPR013320">
    <property type="entry name" value="ConA-like_dom_sf"/>
</dbReference>
<organism evidence="12 13">
    <name type="scientific">Paenibacillus kribbensis</name>
    <dbReference type="NCBI Taxonomy" id="172713"/>
    <lineage>
        <taxon>Bacteria</taxon>
        <taxon>Bacillati</taxon>
        <taxon>Bacillota</taxon>
        <taxon>Bacilli</taxon>
        <taxon>Bacillales</taxon>
        <taxon>Paenibacillaceae</taxon>
        <taxon>Paenibacillus</taxon>
    </lineage>
</organism>
<dbReference type="OrthoDB" id="9759709at2"/>
<sequence>MKMTNEQKYRLIEQAEPGEIASLQEKVKQCHWRQTFHIQPSTGLLNDPNGFSYYQGEYHLFYQWFPLGTDHGMKYWYHLKSKDLVTWDNAGIGITPGDTFDSHGAYSGSALEHEGKLYMLYTGNTRDENWIRHPYQCMAVMDESGLITKWEHPVISNVPEGYTDHFRDPKLWKDGDSFYCVIGAQRTNATGCVVLYRSTDLHSWQFEGEIRTGLESFGYMWECPDYFELDGSGVLVFSPQGLEPSGDEYHNIYQSGYIIGKPLNTETRTLEHGAFRELDRGFDFYAPQTMVDPQGRRIMVAWMGLPDIDSPTDPNGWAHCLTLPRELILHEGKLLQRPVPELTALRRKREDRVADTLSSERKTYEGFTGTAYELICEVDLLSAKAFGIEFRASATERTVIKYDAVSRKLVLDRSQSGEPVAASYGEVRQCAWNEDHIKLHLFVDMSSVEIFVNDGEEVFTSRIFPHRESDEIHFFADKGEALFQAVKWDFTE</sequence>
<dbReference type="GO" id="GO:0004564">
    <property type="term" value="F:beta-fructofuranosidase activity"/>
    <property type="evidence" value="ECO:0007669"/>
    <property type="project" value="UniProtKB-EC"/>
</dbReference>
<protein>
    <recommendedName>
        <fullName evidence="4 8">Sucrose-6-phosphate hydrolase</fullName>
        <ecNumber evidence="3 8">3.2.1.26</ecNumber>
    </recommendedName>
    <alternativeName>
        <fullName evidence="7 9">Invertase</fullName>
    </alternativeName>
</protein>
<keyword evidence="9" id="KW-0963">Cytoplasm</keyword>
<dbReference type="GO" id="GO:0005737">
    <property type="term" value="C:cytoplasm"/>
    <property type="evidence" value="ECO:0007669"/>
    <property type="project" value="UniProtKB-SubCell"/>
</dbReference>
<evidence type="ECO:0000259" key="10">
    <source>
        <dbReference type="Pfam" id="PF00251"/>
    </source>
</evidence>
<dbReference type="KEGG" id="pkb:B4V02_23600"/>
<keyword evidence="6 8" id="KW-0326">Glycosidase</keyword>
<name>A0A222WUM0_9BACL</name>
<dbReference type="Pfam" id="PF08244">
    <property type="entry name" value="Glyco_hydro_32C"/>
    <property type="match status" value="1"/>
</dbReference>
<dbReference type="Proteomes" id="UP000214666">
    <property type="component" value="Chromosome"/>
</dbReference>
<evidence type="ECO:0000256" key="4">
    <source>
        <dbReference type="ARBA" id="ARBA00019623"/>
    </source>
</evidence>
<dbReference type="InterPro" id="IPR001362">
    <property type="entry name" value="Glyco_hydro_32"/>
</dbReference>
<dbReference type="EMBL" id="CP020028">
    <property type="protein sequence ID" value="ASR49453.1"/>
    <property type="molecule type" value="Genomic_DNA"/>
</dbReference>
<reference evidence="12 13" key="1">
    <citation type="submission" date="2017-03" db="EMBL/GenBank/DDBJ databases">
        <title>Complete genome sequence of Paenibacillus Kribbensis producing bioflocculants.</title>
        <authorList>
            <person name="Lee H.-G."/>
            <person name="Oh H.-M."/>
        </authorList>
    </citation>
    <scope>NUCLEOTIDE SEQUENCE [LARGE SCALE GENOMIC DNA]</scope>
    <source>
        <strain evidence="12 13">AM49</strain>
    </source>
</reference>
<dbReference type="RefSeq" id="WP_094156639.1">
    <property type="nucleotide sequence ID" value="NZ_CP020028.1"/>
</dbReference>
<evidence type="ECO:0000256" key="8">
    <source>
        <dbReference type="RuleBase" id="RU362110"/>
    </source>
</evidence>
<dbReference type="Pfam" id="PF00251">
    <property type="entry name" value="Glyco_hydro_32N"/>
    <property type="match status" value="1"/>
</dbReference>
<dbReference type="InterPro" id="IPR006232">
    <property type="entry name" value="Suc6P_hydrolase"/>
</dbReference>
<dbReference type="InterPro" id="IPR023296">
    <property type="entry name" value="Glyco_hydro_beta-prop_sf"/>
</dbReference>
<dbReference type="PANTHER" id="PTHR43101:SF1">
    <property type="entry name" value="BETA-FRUCTOSIDASE"/>
    <property type="match status" value="1"/>
</dbReference>
<evidence type="ECO:0000259" key="11">
    <source>
        <dbReference type="Pfam" id="PF08244"/>
    </source>
</evidence>
<comment type="subcellular location">
    <subcellularLocation>
        <location evidence="9">Cytoplasm</location>
    </subcellularLocation>
</comment>
<dbReference type="Gene3D" id="2.115.10.20">
    <property type="entry name" value="Glycosyl hydrolase domain, family 43"/>
    <property type="match status" value="1"/>
</dbReference>
<dbReference type="InterPro" id="IPR013189">
    <property type="entry name" value="Glyco_hydro_32_C"/>
</dbReference>
<evidence type="ECO:0000256" key="2">
    <source>
        <dbReference type="ARBA" id="ARBA00009902"/>
    </source>
</evidence>
<evidence type="ECO:0000313" key="12">
    <source>
        <dbReference type="EMBL" id="ASR49453.1"/>
    </source>
</evidence>
<dbReference type="AlphaFoldDB" id="A0A222WUM0"/>
<evidence type="ECO:0000256" key="1">
    <source>
        <dbReference type="ARBA" id="ARBA00004914"/>
    </source>
</evidence>
<evidence type="ECO:0000256" key="3">
    <source>
        <dbReference type="ARBA" id="ARBA00012758"/>
    </source>
</evidence>
<feature type="domain" description="Glycosyl hydrolase family 32 C-terminal" evidence="11">
    <location>
        <begin position="341"/>
        <end position="484"/>
    </location>
</feature>
<evidence type="ECO:0000256" key="9">
    <source>
        <dbReference type="RuleBase" id="RU365015"/>
    </source>
</evidence>
<dbReference type="STRING" id="172713.GCA_001705305_05284"/>
<evidence type="ECO:0000313" key="13">
    <source>
        <dbReference type="Proteomes" id="UP000214666"/>
    </source>
</evidence>
<dbReference type="CDD" id="cd18623">
    <property type="entry name" value="GH32_ScrB-like"/>
    <property type="match status" value="1"/>
</dbReference>
<dbReference type="InterPro" id="IPR018053">
    <property type="entry name" value="Glyco_hydro_32_AS"/>
</dbReference>
<comment type="function">
    <text evidence="9">Enables the bacterium to metabolize sucrose as a sole carbon source.</text>
</comment>
<dbReference type="GO" id="GO:0005985">
    <property type="term" value="P:sucrose metabolic process"/>
    <property type="evidence" value="ECO:0007669"/>
    <property type="project" value="UniProtKB-UniPathway"/>
</dbReference>
<dbReference type="PANTHER" id="PTHR43101">
    <property type="entry name" value="BETA-FRUCTOSIDASE"/>
    <property type="match status" value="1"/>
</dbReference>